<dbReference type="RefSeq" id="WP_170010743.1">
    <property type="nucleotide sequence ID" value="NZ_JABCRE010000002.1"/>
</dbReference>
<feature type="transmembrane region" description="Helical" evidence="2">
    <location>
        <begin position="97"/>
        <end position="118"/>
    </location>
</feature>
<gene>
    <name evidence="3" type="ORF">HKD42_04650</name>
</gene>
<keyword evidence="2" id="KW-0472">Membrane</keyword>
<organism evidence="3 4">
    <name type="scientific">Pontixanthobacter rizhaonensis</name>
    <dbReference type="NCBI Taxonomy" id="2730337"/>
    <lineage>
        <taxon>Bacteria</taxon>
        <taxon>Pseudomonadati</taxon>
        <taxon>Pseudomonadota</taxon>
        <taxon>Alphaproteobacteria</taxon>
        <taxon>Sphingomonadales</taxon>
        <taxon>Erythrobacteraceae</taxon>
        <taxon>Pontixanthobacter</taxon>
    </lineage>
</organism>
<keyword evidence="2" id="KW-1133">Transmembrane helix</keyword>
<proteinExistence type="predicted"/>
<evidence type="ECO:0000256" key="1">
    <source>
        <dbReference type="SAM" id="MobiDB-lite"/>
    </source>
</evidence>
<reference evidence="3 4" key="1">
    <citation type="submission" date="2020-04" db="EMBL/GenBank/DDBJ databases">
        <authorList>
            <person name="Liu A."/>
        </authorList>
    </citation>
    <scope>NUCLEOTIDE SEQUENCE [LARGE SCALE GENOMIC DNA]</scope>
    <source>
        <strain evidence="3 4">RZ02</strain>
    </source>
</reference>
<comment type="caution">
    <text evidence="3">The sequence shown here is derived from an EMBL/GenBank/DDBJ whole genome shotgun (WGS) entry which is preliminary data.</text>
</comment>
<name>A0A848QCL0_9SPHN</name>
<protein>
    <submittedName>
        <fullName evidence="3">Phage holin family protein</fullName>
    </submittedName>
</protein>
<feature type="transmembrane region" description="Helical" evidence="2">
    <location>
        <begin position="65"/>
        <end position="91"/>
    </location>
</feature>
<keyword evidence="2" id="KW-0812">Transmembrane</keyword>
<evidence type="ECO:0000256" key="2">
    <source>
        <dbReference type="SAM" id="Phobius"/>
    </source>
</evidence>
<keyword evidence="4" id="KW-1185">Reference proteome</keyword>
<feature type="region of interest" description="Disordered" evidence="1">
    <location>
        <begin position="1"/>
        <end position="23"/>
    </location>
</feature>
<dbReference type="Proteomes" id="UP000561181">
    <property type="component" value="Unassembled WGS sequence"/>
</dbReference>
<evidence type="ECO:0000313" key="3">
    <source>
        <dbReference type="EMBL" id="NMW31341.1"/>
    </source>
</evidence>
<dbReference type="AlphaFoldDB" id="A0A848QCL0"/>
<evidence type="ECO:0000313" key="4">
    <source>
        <dbReference type="Proteomes" id="UP000561181"/>
    </source>
</evidence>
<dbReference type="EMBL" id="JABCRE010000002">
    <property type="protein sequence ID" value="NMW31341.1"/>
    <property type="molecule type" value="Genomic_DNA"/>
</dbReference>
<sequence>MTNSNHSGEPENDANEPIEERPELDRSLQADVNALIDDGKTYVEAELAFQKSRISLAANRSKSGVIYILAALAFLHLALIGAVIGGIITLIPLMGPGGATLAVVGGLLIGVAAFLWMARAKFLSLSNAFKTGAAEDSEQ</sequence>
<accession>A0A848QCL0</accession>